<accession>H2BX38</accession>
<dbReference type="InterPro" id="IPR025667">
    <property type="entry name" value="SprB_repeat"/>
</dbReference>
<dbReference type="HOGENOM" id="CLU_868084_0_0_10"/>
<dbReference type="RefSeq" id="WP_006988307.1">
    <property type="nucleotide sequence ID" value="NZ_JH594606.1"/>
</dbReference>
<proteinExistence type="predicted"/>
<name>H2BX38_GILLR</name>
<dbReference type="STRING" id="865937.Gilli_1324"/>
<gene>
    <name evidence="1" type="ORF">Gilli_1324</name>
</gene>
<protein>
    <submittedName>
        <fullName evidence="1">Uncharacterized protein</fullName>
    </submittedName>
</protein>
<evidence type="ECO:0000313" key="1">
    <source>
        <dbReference type="EMBL" id="EHQ01990.1"/>
    </source>
</evidence>
<dbReference type="AlphaFoldDB" id="H2BX38"/>
<dbReference type="eggNOG" id="COG3291">
    <property type="taxonomic scope" value="Bacteria"/>
</dbReference>
<evidence type="ECO:0000313" key="2">
    <source>
        <dbReference type="Proteomes" id="UP000003844"/>
    </source>
</evidence>
<keyword evidence="2" id="KW-1185">Reference proteome</keyword>
<dbReference type="Gene3D" id="2.60.40.10">
    <property type="entry name" value="Immunoglobulins"/>
    <property type="match status" value="2"/>
</dbReference>
<dbReference type="eggNOG" id="COG3209">
    <property type="taxonomic scope" value="Bacteria"/>
</dbReference>
<dbReference type="EMBL" id="JH594606">
    <property type="protein sequence ID" value="EHQ01990.1"/>
    <property type="molecule type" value="Genomic_DNA"/>
</dbReference>
<dbReference type="OrthoDB" id="9805017at2"/>
<dbReference type="Pfam" id="PF13573">
    <property type="entry name" value="SprB"/>
    <property type="match status" value="1"/>
</dbReference>
<organism evidence="1 2">
    <name type="scientific">Gillisia limnaea (strain DSM 15749 / LMG 21470 / R-8282)</name>
    <dbReference type="NCBI Taxonomy" id="865937"/>
    <lineage>
        <taxon>Bacteria</taxon>
        <taxon>Pseudomonadati</taxon>
        <taxon>Bacteroidota</taxon>
        <taxon>Flavobacteriia</taxon>
        <taxon>Flavobacteriales</taxon>
        <taxon>Flavobacteriaceae</taxon>
        <taxon>Gillisia</taxon>
    </lineage>
</organism>
<dbReference type="InterPro" id="IPR013783">
    <property type="entry name" value="Ig-like_fold"/>
</dbReference>
<sequence length="320" mass="33066">MGKITPRVKVILVLIAFLGFTNFILSETTKFDLSKIVHQKIFLENIGKTEPLANKPVETAQKGRTGISPISPLSVNGLKMSSTTNEELLVKVQQISPVTCSDNADGVITMSVSGGTSPYKYSWSNGPTTKDLNGVPAGTYNLTVTDNNGNTDTAKATVTVEDNIAPNAVAKNITVQLNASGNTSIAAANIDNGSSDACGIASMSVVPNTFGCSNIGSNTVTLTVTDNNGKTSTATSTVTVEDNVAPNTVAKSVTVQLDASGNASITAADIDNGSSDACGIASMSVVPNTFGCSNIGSNTVTLTVTDNKRKNKHSYLNSDC</sequence>
<reference evidence="2" key="1">
    <citation type="journal article" date="2012" name="Stand. Genomic Sci.">
        <title>Genome sequence of the Antarctic rhodopsins-containing flavobacterium Gillisia limnaea type strain (R-8282(T)).</title>
        <authorList>
            <person name="Riedel T."/>
            <person name="Held B."/>
            <person name="Nolan M."/>
            <person name="Lucas S."/>
            <person name="Lapidus A."/>
            <person name="Tice H."/>
            <person name="Del Rio T.G."/>
            <person name="Cheng J.F."/>
            <person name="Han C."/>
            <person name="Tapia R."/>
            <person name="Goodwin L.A."/>
            <person name="Pitluck S."/>
            <person name="Liolios K."/>
            <person name="Mavromatis K."/>
            <person name="Pagani I."/>
            <person name="Ivanova N."/>
            <person name="Mikhailova N."/>
            <person name="Pati A."/>
            <person name="Chen A."/>
            <person name="Palaniappan K."/>
            <person name="Land M."/>
            <person name="Rohde M."/>
            <person name="Tindall B.J."/>
            <person name="Detter J.C."/>
            <person name="Goker M."/>
            <person name="Bristow J."/>
            <person name="Eisen J.A."/>
            <person name="Markowitz V."/>
            <person name="Hugenholtz P."/>
            <person name="Kyrpides N.C."/>
            <person name="Klenk H.P."/>
            <person name="Woyke T."/>
        </authorList>
    </citation>
    <scope>NUCLEOTIDE SEQUENCE [LARGE SCALE GENOMIC DNA]</scope>
    <source>
        <strain evidence="2">DSM 15749 / LMG 21470 / R-8282</strain>
    </source>
</reference>
<dbReference type="Proteomes" id="UP000003844">
    <property type="component" value="Unassembled WGS sequence"/>
</dbReference>